<evidence type="ECO:0000313" key="2">
    <source>
        <dbReference type="EMBL" id="ARF55479.1"/>
    </source>
</evidence>
<evidence type="ECO:0000256" key="1">
    <source>
        <dbReference type="SAM" id="MobiDB-lite"/>
    </source>
</evidence>
<accession>A0A1V0TRA5</accession>
<dbReference type="KEGG" id="sgv:B1H19_15965"/>
<proteinExistence type="predicted"/>
<sequence>MPEVGAAASGGRGTAAEEEEIRAEVGRAVARANSAVSRGESIRAFRILPGEFSQESGLMTPSLKLRRAAIVRAYAAEIDALYARGEREPQLSRAERRRAAAASRYAV</sequence>
<dbReference type="AlphaFoldDB" id="A0A1V0TRA5"/>
<dbReference type="STRING" id="553510.B1H19_15965"/>
<organism evidence="2 3">
    <name type="scientific">Streptomyces gilvosporeus</name>
    <dbReference type="NCBI Taxonomy" id="553510"/>
    <lineage>
        <taxon>Bacteria</taxon>
        <taxon>Bacillati</taxon>
        <taxon>Actinomycetota</taxon>
        <taxon>Actinomycetes</taxon>
        <taxon>Kitasatosporales</taxon>
        <taxon>Streptomycetaceae</taxon>
        <taxon>Streptomyces</taxon>
    </lineage>
</organism>
<dbReference type="Pfam" id="PF23562">
    <property type="entry name" value="AMP-binding_C_3"/>
    <property type="match status" value="1"/>
</dbReference>
<reference evidence="2 3" key="1">
    <citation type="submission" date="2017-04" db="EMBL/GenBank/DDBJ databases">
        <title>Complete Genome Sequence of Streptomyces gilvosporeus F607, a Capable Producer of Natamycin.</title>
        <authorList>
            <person name="Zong G."/>
            <person name="Zhong C."/>
            <person name="Fu J."/>
            <person name="Qin R."/>
            <person name="Cao G."/>
        </authorList>
    </citation>
    <scope>NUCLEOTIDE SEQUENCE [LARGE SCALE GENOMIC DNA]</scope>
    <source>
        <strain evidence="2 3">F607</strain>
    </source>
</reference>
<evidence type="ECO:0008006" key="4">
    <source>
        <dbReference type="Google" id="ProtNLM"/>
    </source>
</evidence>
<gene>
    <name evidence="2" type="ORF">B1H19_15965</name>
</gene>
<evidence type="ECO:0000313" key="3">
    <source>
        <dbReference type="Proteomes" id="UP000192726"/>
    </source>
</evidence>
<keyword evidence="3" id="KW-1185">Reference proteome</keyword>
<name>A0A1V0TRA5_9ACTN</name>
<feature type="region of interest" description="Disordered" evidence="1">
    <location>
        <begin position="1"/>
        <end position="20"/>
    </location>
</feature>
<protein>
    <recommendedName>
        <fullName evidence="4">AMP-dependent synthetase/ligase domain-containing protein</fullName>
    </recommendedName>
</protein>
<dbReference type="Proteomes" id="UP000192726">
    <property type="component" value="Chromosome"/>
</dbReference>
<dbReference type="EMBL" id="CP020569">
    <property type="protein sequence ID" value="ARF55479.1"/>
    <property type="molecule type" value="Genomic_DNA"/>
</dbReference>